<reference evidence="5" key="3">
    <citation type="submission" date="2025-09" db="UniProtKB">
        <authorList>
            <consortium name="Ensembl"/>
        </authorList>
    </citation>
    <scope>IDENTIFICATION</scope>
</reference>
<dbReference type="STRING" id="7897.ENSLACP00000021536"/>
<dbReference type="GO" id="GO:0046642">
    <property type="term" value="P:negative regulation of alpha-beta T cell proliferation"/>
    <property type="evidence" value="ECO:0007669"/>
    <property type="project" value="TreeGrafter"/>
</dbReference>
<dbReference type="Bgee" id="ENSLACG00000018925">
    <property type="expression patterns" value="Expressed in pelvic fin and 3 other cell types or tissues"/>
</dbReference>
<dbReference type="SUPFAM" id="SSF57586">
    <property type="entry name" value="TNF receptor-like"/>
    <property type="match status" value="2"/>
</dbReference>
<dbReference type="GeneTree" id="ENSGT00950000183126"/>
<dbReference type="GO" id="GO:0006915">
    <property type="term" value="P:apoptotic process"/>
    <property type="evidence" value="ECO:0007669"/>
    <property type="project" value="InterPro"/>
</dbReference>
<reference evidence="6" key="1">
    <citation type="submission" date="2011-08" db="EMBL/GenBank/DDBJ databases">
        <title>The draft genome of Latimeria chalumnae.</title>
        <authorList>
            <person name="Di Palma F."/>
            <person name="Alfoldi J."/>
            <person name="Johnson J."/>
            <person name="Berlin A."/>
            <person name="Gnerre S."/>
            <person name="Jaffe D."/>
            <person name="MacCallum I."/>
            <person name="Young S."/>
            <person name="Walker B.J."/>
            <person name="Lander E."/>
            <person name="Lindblad-Toh K."/>
        </authorList>
    </citation>
    <scope>NUCLEOTIDE SEQUENCE [LARGE SCALE GENOMIC DNA]</scope>
    <source>
        <strain evidence="6">Wild caught</strain>
    </source>
</reference>
<dbReference type="GO" id="GO:0004888">
    <property type="term" value="F:transmembrane signaling receptor activity"/>
    <property type="evidence" value="ECO:0007669"/>
    <property type="project" value="InterPro"/>
</dbReference>
<dbReference type="SMART" id="SM01411">
    <property type="entry name" value="Ephrin_rec_like"/>
    <property type="match status" value="2"/>
</dbReference>
<feature type="disulfide bond" evidence="1">
    <location>
        <begin position="23"/>
        <end position="38"/>
    </location>
</feature>
<dbReference type="Gene3D" id="2.10.50.10">
    <property type="entry name" value="Tumor Necrosis Factor Receptor, subunit A, domain 2"/>
    <property type="match status" value="3"/>
</dbReference>
<evidence type="ECO:0000313" key="5">
    <source>
        <dbReference type="Ensembl" id="ENSLACP00000021536.1"/>
    </source>
</evidence>
<keyword evidence="3" id="KW-0812">Transmembrane</keyword>
<organism evidence="5 6">
    <name type="scientific">Latimeria chalumnae</name>
    <name type="common">Coelacanth</name>
    <dbReference type="NCBI Taxonomy" id="7897"/>
    <lineage>
        <taxon>Eukaryota</taxon>
        <taxon>Metazoa</taxon>
        <taxon>Chordata</taxon>
        <taxon>Craniata</taxon>
        <taxon>Vertebrata</taxon>
        <taxon>Euteleostomi</taxon>
        <taxon>Coelacanthiformes</taxon>
        <taxon>Coelacanthidae</taxon>
        <taxon>Latimeria</taxon>
    </lineage>
</organism>
<dbReference type="Proteomes" id="UP000008672">
    <property type="component" value="Unassembled WGS sequence"/>
</dbReference>
<feature type="disulfide bond" evidence="1">
    <location>
        <begin position="89"/>
        <end position="107"/>
    </location>
</feature>
<feature type="domain" description="TNFR-Cys" evidence="4">
    <location>
        <begin position="22"/>
        <end position="64"/>
    </location>
</feature>
<dbReference type="GO" id="GO:0002720">
    <property type="term" value="P:positive regulation of cytokine production involved in immune response"/>
    <property type="evidence" value="ECO:0007669"/>
    <property type="project" value="TreeGrafter"/>
</dbReference>
<evidence type="ECO:0000256" key="1">
    <source>
        <dbReference type="PROSITE-ProRule" id="PRU00206"/>
    </source>
</evidence>
<evidence type="ECO:0000256" key="2">
    <source>
        <dbReference type="SAM" id="MobiDB-lite"/>
    </source>
</evidence>
<feature type="compositionally biased region" description="Basic and acidic residues" evidence="2">
    <location>
        <begin position="195"/>
        <end position="204"/>
    </location>
</feature>
<feature type="repeat" description="TNFR-Cys" evidence="1">
    <location>
        <begin position="65"/>
        <end position="107"/>
    </location>
</feature>
<keyword evidence="1" id="KW-1015">Disulfide bond</keyword>
<proteinExistence type="predicted"/>
<keyword evidence="3" id="KW-1133">Transmembrane helix</keyword>
<dbReference type="GO" id="GO:2000406">
    <property type="term" value="P:positive regulation of T cell migration"/>
    <property type="evidence" value="ECO:0007669"/>
    <property type="project" value="TreeGrafter"/>
</dbReference>
<dbReference type="PANTHER" id="PTHR46838">
    <property type="entry name" value="TUMOR NECROSIS FACTOR RECEPTOR SUPERFAMILY MEMBER 14"/>
    <property type="match status" value="1"/>
</dbReference>
<dbReference type="InterPro" id="IPR008063">
    <property type="entry name" value="Fas_rcpt"/>
</dbReference>
<dbReference type="GO" id="GO:0007165">
    <property type="term" value="P:signal transduction"/>
    <property type="evidence" value="ECO:0007669"/>
    <property type="project" value="InterPro"/>
</dbReference>
<dbReference type="EMBL" id="AFYH01000498">
    <property type="status" value="NOT_ANNOTATED_CDS"/>
    <property type="molecule type" value="Genomic_DNA"/>
</dbReference>
<evidence type="ECO:0000313" key="6">
    <source>
        <dbReference type="Proteomes" id="UP000008672"/>
    </source>
</evidence>
<reference evidence="5" key="2">
    <citation type="submission" date="2025-08" db="UniProtKB">
        <authorList>
            <consortium name="Ensembl"/>
        </authorList>
    </citation>
    <scope>IDENTIFICATION</scope>
</reference>
<keyword evidence="6" id="KW-1185">Reference proteome</keyword>
<dbReference type="EMBL" id="AFYH01000499">
    <property type="status" value="NOT_ANNOTATED_CDS"/>
    <property type="molecule type" value="Genomic_DNA"/>
</dbReference>
<protein>
    <recommendedName>
        <fullName evidence="4">TNFR-Cys domain-containing protein</fullName>
    </recommendedName>
</protein>
<feature type="region of interest" description="Disordered" evidence="2">
    <location>
        <begin position="188"/>
        <end position="210"/>
    </location>
</feature>
<dbReference type="GO" id="GO:0050830">
    <property type="term" value="P:defense response to Gram-positive bacterium"/>
    <property type="evidence" value="ECO:0007669"/>
    <property type="project" value="TreeGrafter"/>
</dbReference>
<dbReference type="Pfam" id="PF00020">
    <property type="entry name" value="TNFR_c6"/>
    <property type="match status" value="3"/>
</dbReference>
<dbReference type="HOGENOM" id="CLU_052667_1_0_1"/>
<dbReference type="eggNOG" id="ENOG502S1XZ">
    <property type="taxonomic scope" value="Eukaryota"/>
</dbReference>
<dbReference type="InParanoid" id="H3BI15"/>
<feature type="transmembrane region" description="Helical" evidence="3">
    <location>
        <begin position="152"/>
        <end position="176"/>
    </location>
</feature>
<dbReference type="PANTHER" id="PTHR46838:SF1">
    <property type="entry name" value="TUMOR NECROSIS FACTOR RECEPTOR SUPERFAMILY MEMBER 14"/>
    <property type="match status" value="1"/>
</dbReference>
<dbReference type="GO" id="GO:0009897">
    <property type="term" value="C:external side of plasma membrane"/>
    <property type="evidence" value="ECO:0007669"/>
    <property type="project" value="TreeGrafter"/>
</dbReference>
<accession>H3BI15</accession>
<dbReference type="GO" id="GO:0050829">
    <property type="term" value="P:defense response to Gram-negative bacterium"/>
    <property type="evidence" value="ECO:0007669"/>
    <property type="project" value="TreeGrafter"/>
</dbReference>
<dbReference type="Ensembl" id="ENSLACT00000021677.1">
    <property type="protein sequence ID" value="ENSLACP00000021536.1"/>
    <property type="gene ID" value="ENSLACG00000018925.1"/>
</dbReference>
<feature type="domain" description="TNFR-Cys" evidence="4">
    <location>
        <begin position="65"/>
        <end position="107"/>
    </location>
</feature>
<dbReference type="InterPro" id="IPR001368">
    <property type="entry name" value="TNFR/NGFR_Cys_rich_reg"/>
</dbReference>
<dbReference type="SMART" id="SM00208">
    <property type="entry name" value="TNFR"/>
    <property type="match status" value="3"/>
</dbReference>
<evidence type="ECO:0000256" key="3">
    <source>
        <dbReference type="SAM" id="Phobius"/>
    </source>
</evidence>
<dbReference type="AlphaFoldDB" id="H3BI15"/>
<evidence type="ECO:0000259" key="4">
    <source>
        <dbReference type="PROSITE" id="PS50050"/>
    </source>
</evidence>
<feature type="repeat" description="TNFR-Cys" evidence="1">
    <location>
        <begin position="22"/>
        <end position="64"/>
    </location>
</feature>
<comment type="caution">
    <text evidence="1">Lacks conserved residue(s) required for the propagation of feature annotation.</text>
</comment>
<gene>
    <name evidence="5" type="primary">LOC102360854</name>
</gene>
<dbReference type="OMA" id="CHEGTVV"/>
<keyword evidence="3" id="KW-0472">Membrane</keyword>
<name>H3BI15_LATCH</name>
<dbReference type="PROSITE" id="PS50050">
    <property type="entry name" value="TNFR_NGFR_2"/>
    <property type="match status" value="2"/>
</dbReference>
<dbReference type="PRINTS" id="PR01680">
    <property type="entry name" value="TNFACTORR6"/>
</dbReference>
<dbReference type="FunFam" id="2.10.50.10:FF:000009">
    <property type="entry name" value="Tumor necrosis factor receptor superfamily member 14"/>
    <property type="match status" value="1"/>
</dbReference>
<dbReference type="GO" id="GO:0006955">
    <property type="term" value="P:immune response"/>
    <property type="evidence" value="ECO:0007669"/>
    <property type="project" value="InterPro"/>
</dbReference>
<sequence>MCPPGSIIGRDCTPLSNTTCLPCGKGTYMDHPNGLSECLACKVCDPDLGLSVHWECTDTQNTKCVCKKGYFCIDSHSSGCGACKKQLVCKPGEKVKTEGTETKNTVCEPCPNGTFSETEMSQTCLPWTNCAERGIDKAGSSTSDVICTKESFNVVTVAVISVLVAVIIGVMSYLAWKKLQKFCQKKQDGYTSPKAEPHNEKSTDDGNAEL</sequence>